<proteinExistence type="predicted"/>
<protein>
    <submittedName>
        <fullName evidence="6">DNA-directed RNA polymerase specialized sigma24 family protein</fullName>
    </submittedName>
</protein>
<dbReference type="InterPro" id="IPR039425">
    <property type="entry name" value="RNA_pol_sigma-70-like"/>
</dbReference>
<comment type="caution">
    <text evidence="6">The sequence shown here is derived from an EMBL/GenBank/DDBJ whole genome shotgun (WGS) entry which is preliminary data.</text>
</comment>
<dbReference type="GO" id="GO:0000428">
    <property type="term" value="C:DNA-directed RNA polymerase complex"/>
    <property type="evidence" value="ECO:0007669"/>
    <property type="project" value="UniProtKB-KW"/>
</dbReference>
<dbReference type="InterPro" id="IPR007627">
    <property type="entry name" value="RNA_pol_sigma70_r2"/>
</dbReference>
<dbReference type="PANTHER" id="PTHR43133:SF62">
    <property type="entry name" value="RNA POLYMERASE SIGMA FACTOR SIGZ"/>
    <property type="match status" value="1"/>
</dbReference>
<gene>
    <name evidence="6" type="ORF">FB559_3359</name>
</gene>
<feature type="domain" description="RNA polymerase sigma-70 region 2" evidence="5">
    <location>
        <begin position="30"/>
        <end position="91"/>
    </location>
</feature>
<dbReference type="Pfam" id="PF04542">
    <property type="entry name" value="Sigma70_r2"/>
    <property type="match status" value="1"/>
</dbReference>
<accession>A0A543CKX2</accession>
<dbReference type="GO" id="GO:0006352">
    <property type="term" value="P:DNA-templated transcription initiation"/>
    <property type="evidence" value="ECO:0007669"/>
    <property type="project" value="InterPro"/>
</dbReference>
<dbReference type="Proteomes" id="UP000316096">
    <property type="component" value="Unassembled WGS sequence"/>
</dbReference>
<evidence type="ECO:0000256" key="2">
    <source>
        <dbReference type="ARBA" id="ARBA00023082"/>
    </source>
</evidence>
<feature type="compositionally biased region" description="Pro residues" evidence="4">
    <location>
        <begin position="286"/>
        <end position="301"/>
    </location>
</feature>
<dbReference type="AlphaFoldDB" id="A0A543CKX2"/>
<dbReference type="SUPFAM" id="SSF88946">
    <property type="entry name" value="Sigma2 domain of RNA polymerase sigma factors"/>
    <property type="match status" value="1"/>
</dbReference>
<dbReference type="EMBL" id="VFOZ01000001">
    <property type="protein sequence ID" value="TQL97756.1"/>
    <property type="molecule type" value="Genomic_DNA"/>
</dbReference>
<keyword evidence="7" id="KW-1185">Reference proteome</keyword>
<evidence type="ECO:0000259" key="5">
    <source>
        <dbReference type="Pfam" id="PF04542"/>
    </source>
</evidence>
<feature type="region of interest" description="Disordered" evidence="4">
    <location>
        <begin position="245"/>
        <end position="306"/>
    </location>
</feature>
<name>A0A543CKX2_9ACTN</name>
<evidence type="ECO:0000313" key="6">
    <source>
        <dbReference type="EMBL" id="TQL97756.1"/>
    </source>
</evidence>
<dbReference type="RefSeq" id="WP_141956443.1">
    <property type="nucleotide sequence ID" value="NZ_VFOZ01000001.1"/>
</dbReference>
<sequence>MARWSRFAPDADRRLVKGLHDGDDDVLATLYDVYAERLYDYCMALLDDQRVAADVVHDTFIDAARRAPRMRDRGRLRAWLYAAARRRCMQRKLQLDAAEGDPLASLDFLKREALFLALRHDLTGDDLAVTLGVSLRRSEARLQRAQEQVPEAEEFLDSAPAPVLPAALRHRVLHTGTDPELAGYRAEIAARGGALTPDGMPRQPDAPSHLARRWAFTTAGLFTALVTAVVVLMLMDPNLPVPDIQWPGGKPHTSKAPTHHPRRPDGQDGAPGAGGGIPPTTAPQALPTPTPTLPSTPPPPGGRNGVLVVSPVSIHFHGHDTIAAIVLGAKGGPVSWSAAASSPQVTLTRAGGTIRDHGQVTVQVSLNRGLITLPGNATIAVSGGSGAAVPVGVAWDISVL</sequence>
<dbReference type="GO" id="GO:0016987">
    <property type="term" value="F:sigma factor activity"/>
    <property type="evidence" value="ECO:0007669"/>
    <property type="project" value="UniProtKB-KW"/>
</dbReference>
<dbReference type="OrthoDB" id="3453271at2"/>
<organism evidence="6 7">
    <name type="scientific">Actinoallomurus bryophytorum</name>
    <dbReference type="NCBI Taxonomy" id="1490222"/>
    <lineage>
        <taxon>Bacteria</taxon>
        <taxon>Bacillati</taxon>
        <taxon>Actinomycetota</taxon>
        <taxon>Actinomycetes</taxon>
        <taxon>Streptosporangiales</taxon>
        <taxon>Thermomonosporaceae</taxon>
        <taxon>Actinoallomurus</taxon>
    </lineage>
</organism>
<evidence type="ECO:0000313" key="7">
    <source>
        <dbReference type="Proteomes" id="UP000316096"/>
    </source>
</evidence>
<dbReference type="PANTHER" id="PTHR43133">
    <property type="entry name" value="RNA POLYMERASE ECF-TYPE SIGMA FACTO"/>
    <property type="match status" value="1"/>
</dbReference>
<keyword evidence="3" id="KW-0804">Transcription</keyword>
<evidence type="ECO:0000256" key="1">
    <source>
        <dbReference type="ARBA" id="ARBA00023015"/>
    </source>
</evidence>
<keyword evidence="2" id="KW-0731">Sigma factor</keyword>
<dbReference type="Gene3D" id="1.10.1740.10">
    <property type="match status" value="1"/>
</dbReference>
<evidence type="ECO:0000256" key="3">
    <source>
        <dbReference type="ARBA" id="ARBA00023163"/>
    </source>
</evidence>
<reference evidence="6 7" key="1">
    <citation type="submission" date="2019-06" db="EMBL/GenBank/DDBJ databases">
        <title>Sequencing the genomes of 1000 actinobacteria strains.</title>
        <authorList>
            <person name="Klenk H.-P."/>
        </authorList>
    </citation>
    <scope>NUCLEOTIDE SEQUENCE [LARGE SCALE GENOMIC DNA]</scope>
    <source>
        <strain evidence="6 7">DSM 102200</strain>
    </source>
</reference>
<dbReference type="InterPro" id="IPR013325">
    <property type="entry name" value="RNA_pol_sigma_r2"/>
</dbReference>
<keyword evidence="1" id="KW-0805">Transcription regulation</keyword>
<evidence type="ECO:0000256" key="4">
    <source>
        <dbReference type="SAM" id="MobiDB-lite"/>
    </source>
</evidence>
<keyword evidence="6" id="KW-0240">DNA-directed RNA polymerase</keyword>